<evidence type="ECO:0000313" key="2">
    <source>
        <dbReference type="EMBL" id="TNU89043.1"/>
    </source>
</evidence>
<name>A0A5C5BRI7_EGGLN</name>
<gene>
    <name evidence="2" type="ORF">FIC87_12650</name>
</gene>
<dbReference type="EMBL" id="VEVP01000036">
    <property type="protein sequence ID" value="TNU89043.1"/>
    <property type="molecule type" value="Genomic_DNA"/>
</dbReference>
<organism evidence="2 3">
    <name type="scientific">Eggerthella lenta</name>
    <name type="common">Eubacterium lentum</name>
    <dbReference type="NCBI Taxonomy" id="84112"/>
    <lineage>
        <taxon>Bacteria</taxon>
        <taxon>Bacillati</taxon>
        <taxon>Actinomycetota</taxon>
        <taxon>Coriobacteriia</taxon>
        <taxon>Eggerthellales</taxon>
        <taxon>Eggerthellaceae</taxon>
        <taxon>Eggerthella</taxon>
    </lineage>
</organism>
<accession>A0A5C5BRI7</accession>
<comment type="caution">
    <text evidence="2">The sequence shown here is derived from an EMBL/GenBank/DDBJ whole genome shotgun (WGS) entry which is preliminary data.</text>
</comment>
<sequence>MADEATTEAIEPTQAGPQTEPHGEGAQKPATDWKAEARKWEARAKENKGAAETHATEAEKAKEAADRAKAEAEAAKAEADRLKAEKAREEAVKEAARTAGVDAELLALMAGDAPEQIAANAGLLKAKIAALPIYPAVSDSGAGASPAISKDQIMGIKDPVERIKQIAAHAELFKN</sequence>
<feature type="region of interest" description="Disordered" evidence="1">
    <location>
        <begin position="1"/>
        <end position="82"/>
    </location>
</feature>
<evidence type="ECO:0000313" key="3">
    <source>
        <dbReference type="Proteomes" id="UP000312594"/>
    </source>
</evidence>
<evidence type="ECO:0000256" key="1">
    <source>
        <dbReference type="SAM" id="MobiDB-lite"/>
    </source>
</evidence>
<proteinExistence type="predicted"/>
<dbReference type="Proteomes" id="UP000312594">
    <property type="component" value="Unassembled WGS sequence"/>
</dbReference>
<reference evidence="2 3" key="1">
    <citation type="journal article" date="2005" name="Appl. Environ. Microbiol.">
        <title>Intestinal bacterial communities that produce active estrogen-like compounds enterodiol and enterolactone in humans.</title>
        <authorList>
            <person name="Clavel T."/>
            <person name="Henderson G."/>
            <person name="Alpert C.A."/>
            <person name="Philippe C."/>
            <person name="Rigottier-Gois L."/>
            <person name="Dore J."/>
            <person name="Blaut M."/>
        </authorList>
    </citation>
    <scope>NUCLEOTIDE SEQUENCE [LARGE SCALE GENOMIC DNA]</scope>
    <source>
        <strain evidence="2 3">SECO-MT75m2</strain>
    </source>
</reference>
<feature type="compositionally biased region" description="Basic and acidic residues" evidence="1">
    <location>
        <begin position="21"/>
        <end position="82"/>
    </location>
</feature>
<dbReference type="RefSeq" id="WP_139912984.1">
    <property type="nucleotide sequence ID" value="NZ_VEVP01000036.1"/>
</dbReference>
<evidence type="ECO:0008006" key="4">
    <source>
        <dbReference type="Google" id="ProtNLM"/>
    </source>
</evidence>
<dbReference type="AlphaFoldDB" id="A0A5C5BRI7"/>
<protein>
    <recommendedName>
        <fullName evidence="4">DUF4355 domain-containing protein</fullName>
    </recommendedName>
</protein>